<evidence type="ECO:0000313" key="3">
    <source>
        <dbReference type="Proteomes" id="UP000023152"/>
    </source>
</evidence>
<evidence type="ECO:0000313" key="2">
    <source>
        <dbReference type="EMBL" id="ETN99985.1"/>
    </source>
</evidence>
<dbReference type="EMBL" id="ASPP01042318">
    <property type="protein sequence ID" value="ETN99985.1"/>
    <property type="molecule type" value="Genomic_DNA"/>
</dbReference>
<name>X6LF62_RETFI</name>
<feature type="compositionally biased region" description="Basic residues" evidence="1">
    <location>
        <begin position="77"/>
        <end position="90"/>
    </location>
</feature>
<accession>X6LF62</accession>
<proteinExistence type="predicted"/>
<dbReference type="AlphaFoldDB" id="X6LF62"/>
<reference evidence="2 3" key="1">
    <citation type="journal article" date="2013" name="Curr. Biol.">
        <title>The Genome of the Foraminiferan Reticulomyxa filosa.</title>
        <authorList>
            <person name="Glockner G."/>
            <person name="Hulsmann N."/>
            <person name="Schleicher M."/>
            <person name="Noegel A.A."/>
            <person name="Eichinger L."/>
            <person name="Gallinger C."/>
            <person name="Pawlowski J."/>
            <person name="Sierra R."/>
            <person name="Euteneuer U."/>
            <person name="Pillet L."/>
            <person name="Moustafa A."/>
            <person name="Platzer M."/>
            <person name="Groth M."/>
            <person name="Szafranski K."/>
            <person name="Schliwa M."/>
        </authorList>
    </citation>
    <scope>NUCLEOTIDE SEQUENCE [LARGE SCALE GENOMIC DNA]</scope>
</reference>
<dbReference type="Proteomes" id="UP000023152">
    <property type="component" value="Unassembled WGS sequence"/>
</dbReference>
<evidence type="ECO:0000256" key="1">
    <source>
        <dbReference type="SAM" id="MobiDB-lite"/>
    </source>
</evidence>
<sequence>MKQKKKEKLSQGNNSTNGICSILIIELRQCITTFWNMAMMMQSKEMDIAEQIETGRVDEMEILERCNRMFRGEIEKKKKKKKKGKKRRERRASDGVSGGVPFQGAERTGARGRIYI</sequence>
<gene>
    <name evidence="2" type="ORF">RFI_37473</name>
</gene>
<protein>
    <submittedName>
        <fullName evidence="2">Uncharacterized protein</fullName>
    </submittedName>
</protein>
<feature type="region of interest" description="Disordered" evidence="1">
    <location>
        <begin position="73"/>
        <end position="116"/>
    </location>
</feature>
<organism evidence="2 3">
    <name type="scientific">Reticulomyxa filosa</name>
    <dbReference type="NCBI Taxonomy" id="46433"/>
    <lineage>
        <taxon>Eukaryota</taxon>
        <taxon>Sar</taxon>
        <taxon>Rhizaria</taxon>
        <taxon>Retaria</taxon>
        <taxon>Foraminifera</taxon>
        <taxon>Monothalamids</taxon>
        <taxon>Reticulomyxidae</taxon>
        <taxon>Reticulomyxa</taxon>
    </lineage>
</organism>
<comment type="caution">
    <text evidence="2">The sequence shown here is derived from an EMBL/GenBank/DDBJ whole genome shotgun (WGS) entry which is preliminary data.</text>
</comment>
<keyword evidence="3" id="KW-1185">Reference proteome</keyword>